<feature type="compositionally biased region" description="Basic and acidic residues" evidence="1">
    <location>
        <begin position="13"/>
        <end position="30"/>
    </location>
</feature>
<evidence type="ECO:0000256" key="1">
    <source>
        <dbReference type="SAM" id="MobiDB-lite"/>
    </source>
</evidence>
<keyword evidence="3" id="KW-1185">Reference proteome</keyword>
<feature type="region of interest" description="Disordered" evidence="1">
    <location>
        <begin position="353"/>
        <end position="375"/>
    </location>
</feature>
<reference evidence="2" key="1">
    <citation type="journal article" date="2023" name="Mol. Phylogenet. Evol.">
        <title>Genome-scale phylogeny and comparative genomics of the fungal order Sordariales.</title>
        <authorList>
            <person name="Hensen N."/>
            <person name="Bonometti L."/>
            <person name="Westerberg I."/>
            <person name="Brannstrom I.O."/>
            <person name="Guillou S."/>
            <person name="Cros-Aarteil S."/>
            <person name="Calhoun S."/>
            <person name="Haridas S."/>
            <person name="Kuo A."/>
            <person name="Mondo S."/>
            <person name="Pangilinan J."/>
            <person name="Riley R."/>
            <person name="LaButti K."/>
            <person name="Andreopoulos B."/>
            <person name="Lipzen A."/>
            <person name="Chen C."/>
            <person name="Yan M."/>
            <person name="Daum C."/>
            <person name="Ng V."/>
            <person name="Clum A."/>
            <person name="Steindorff A."/>
            <person name="Ohm R.A."/>
            <person name="Martin F."/>
            <person name="Silar P."/>
            <person name="Natvig D.O."/>
            <person name="Lalanne C."/>
            <person name="Gautier V."/>
            <person name="Ament-Velasquez S.L."/>
            <person name="Kruys A."/>
            <person name="Hutchinson M.I."/>
            <person name="Powell A.J."/>
            <person name="Barry K."/>
            <person name="Miller A.N."/>
            <person name="Grigoriev I.V."/>
            <person name="Debuchy R."/>
            <person name="Gladieux P."/>
            <person name="Hiltunen Thoren M."/>
            <person name="Johannesson H."/>
        </authorList>
    </citation>
    <scope>NUCLEOTIDE SEQUENCE</scope>
    <source>
        <strain evidence="2">PSN309</strain>
    </source>
</reference>
<feature type="region of interest" description="Disordered" evidence="1">
    <location>
        <begin position="178"/>
        <end position="260"/>
    </location>
</feature>
<dbReference type="AlphaFoldDB" id="A0AAN7AP35"/>
<dbReference type="Proteomes" id="UP001302126">
    <property type="component" value="Unassembled WGS sequence"/>
</dbReference>
<evidence type="ECO:0000313" key="3">
    <source>
        <dbReference type="Proteomes" id="UP001302126"/>
    </source>
</evidence>
<feature type="compositionally biased region" description="Polar residues" evidence="1">
    <location>
        <begin position="207"/>
        <end position="230"/>
    </location>
</feature>
<accession>A0AAN7AP35</accession>
<evidence type="ECO:0000313" key="2">
    <source>
        <dbReference type="EMBL" id="KAK4193869.1"/>
    </source>
</evidence>
<dbReference type="EMBL" id="MU864350">
    <property type="protein sequence ID" value="KAK4193869.1"/>
    <property type="molecule type" value="Genomic_DNA"/>
</dbReference>
<feature type="region of interest" description="Disordered" evidence="1">
    <location>
        <begin position="1"/>
        <end position="39"/>
    </location>
</feature>
<name>A0AAN7AP35_9PEZI</name>
<sequence>MSVFSFIRKGRQAAKEHKAEKEKKEKEEAQKPPYKHIPRHAAIDAISGGPAGWKTEDRQKIVDENKRRSTMTANGLNMPSMISVHHGLPRVHSALSHVSYPSAYASPHVAMPRTYSYSSMPAGWAHPLGDVYTPMEMPGTSLKGKEVERVMNDPYRANRSSSKLSVGRYSVPMNAIVGTGDVSVSPVDSSSNSTSSREDLEMKPTKHTSMPPSTSATRNFQASRPTSANGSIHRLHPARRLSDAEQAGATTPPAVPSPVRASFAPRISSLPAGIPPVPSIPPMQFGTAMTAPTAVNSAASSITMVPVASTTSLSAKMPGVAIPNTPGEEDTHEIYFTPEPSSDEETSPVGTAITFPTATSTPPRSPGKTGRRSTSKYTRFTELTTINSNISATVETSSPQLTLREVKTAPEQTIAEIDETRRPTSTIAHTLPINFDEGSLPAPKELDLPAPAPKKLSKASGGKLSKKPRWSLRSNKNSAVAV</sequence>
<protein>
    <submittedName>
        <fullName evidence="2">Uncharacterized protein</fullName>
    </submittedName>
</protein>
<feature type="compositionally biased region" description="Low complexity" evidence="1">
    <location>
        <begin position="178"/>
        <end position="195"/>
    </location>
</feature>
<feature type="compositionally biased region" description="Polar residues" evidence="1">
    <location>
        <begin position="472"/>
        <end position="482"/>
    </location>
</feature>
<proteinExistence type="predicted"/>
<organism evidence="2 3">
    <name type="scientific">Podospora australis</name>
    <dbReference type="NCBI Taxonomy" id="1536484"/>
    <lineage>
        <taxon>Eukaryota</taxon>
        <taxon>Fungi</taxon>
        <taxon>Dikarya</taxon>
        <taxon>Ascomycota</taxon>
        <taxon>Pezizomycotina</taxon>
        <taxon>Sordariomycetes</taxon>
        <taxon>Sordariomycetidae</taxon>
        <taxon>Sordariales</taxon>
        <taxon>Podosporaceae</taxon>
        <taxon>Podospora</taxon>
    </lineage>
</organism>
<comment type="caution">
    <text evidence="2">The sequence shown here is derived from an EMBL/GenBank/DDBJ whole genome shotgun (WGS) entry which is preliminary data.</text>
</comment>
<feature type="region of interest" description="Disordered" evidence="1">
    <location>
        <begin position="434"/>
        <end position="482"/>
    </location>
</feature>
<reference evidence="2" key="2">
    <citation type="submission" date="2023-05" db="EMBL/GenBank/DDBJ databases">
        <authorList>
            <consortium name="Lawrence Berkeley National Laboratory"/>
            <person name="Steindorff A."/>
            <person name="Hensen N."/>
            <person name="Bonometti L."/>
            <person name="Westerberg I."/>
            <person name="Brannstrom I.O."/>
            <person name="Guillou S."/>
            <person name="Cros-Aarteil S."/>
            <person name="Calhoun S."/>
            <person name="Haridas S."/>
            <person name="Kuo A."/>
            <person name="Mondo S."/>
            <person name="Pangilinan J."/>
            <person name="Riley R."/>
            <person name="Labutti K."/>
            <person name="Andreopoulos B."/>
            <person name="Lipzen A."/>
            <person name="Chen C."/>
            <person name="Yanf M."/>
            <person name="Daum C."/>
            <person name="Ng V."/>
            <person name="Clum A."/>
            <person name="Ohm R."/>
            <person name="Martin F."/>
            <person name="Silar P."/>
            <person name="Natvig D."/>
            <person name="Lalanne C."/>
            <person name="Gautier V."/>
            <person name="Ament-Velasquez S.L."/>
            <person name="Kruys A."/>
            <person name="Hutchinson M.I."/>
            <person name="Powell A.J."/>
            <person name="Barry K."/>
            <person name="Miller A.N."/>
            <person name="Grigoriev I.V."/>
            <person name="Debuchy R."/>
            <person name="Gladieux P."/>
            <person name="Thoren M.H."/>
            <person name="Johannesson H."/>
        </authorList>
    </citation>
    <scope>NUCLEOTIDE SEQUENCE</scope>
    <source>
        <strain evidence="2">PSN309</strain>
    </source>
</reference>
<gene>
    <name evidence="2" type="ORF">QBC35DRAFT_8272</name>
</gene>